<proteinExistence type="predicted"/>
<dbReference type="RefSeq" id="WP_061094708.1">
    <property type="nucleotide sequence ID" value="NZ_CP014323.1"/>
</dbReference>
<keyword evidence="2" id="KW-0812">Transmembrane</keyword>
<evidence type="ECO:0000256" key="2">
    <source>
        <dbReference type="SAM" id="Phobius"/>
    </source>
</evidence>
<dbReference type="Proteomes" id="UP000063991">
    <property type="component" value="Chromosome"/>
</dbReference>
<feature type="compositionally biased region" description="Low complexity" evidence="1">
    <location>
        <begin position="353"/>
        <end position="368"/>
    </location>
</feature>
<reference evidence="3 4" key="1">
    <citation type="submission" date="2015-12" db="EMBL/GenBank/DDBJ databases">
        <authorList>
            <person name="Shamseldin A."/>
            <person name="Moawad H."/>
            <person name="Abd El-Rahim W.M."/>
            <person name="Sadowsky M.J."/>
        </authorList>
    </citation>
    <scope>NUCLEOTIDE SEQUENCE [LARGE SCALE GENOMIC DNA]</scope>
    <source>
        <strain evidence="3 4">D7</strain>
    </source>
</reference>
<accession>A0A126PYF1</accession>
<evidence type="ECO:0000313" key="4">
    <source>
        <dbReference type="Proteomes" id="UP000063991"/>
    </source>
</evidence>
<feature type="region of interest" description="Disordered" evidence="1">
    <location>
        <begin position="353"/>
        <end position="377"/>
    </location>
</feature>
<name>A0A126PYF1_ALTMA</name>
<organism evidence="3 4">
    <name type="scientific">Alteromonas macleodii</name>
    <name type="common">Pseudoalteromonas macleodii</name>
    <dbReference type="NCBI Taxonomy" id="28108"/>
    <lineage>
        <taxon>Bacteria</taxon>
        <taxon>Pseudomonadati</taxon>
        <taxon>Pseudomonadota</taxon>
        <taxon>Gammaproteobacteria</taxon>
        <taxon>Alteromonadales</taxon>
        <taxon>Alteromonadaceae</taxon>
        <taxon>Alteromonas/Salinimonas group</taxon>
        <taxon>Alteromonas</taxon>
    </lineage>
</organism>
<dbReference type="OrthoDB" id="5298497at2"/>
<gene>
    <name evidence="3" type="ORF">AVL55_07720</name>
</gene>
<evidence type="ECO:0000256" key="1">
    <source>
        <dbReference type="SAM" id="MobiDB-lite"/>
    </source>
</evidence>
<keyword evidence="2" id="KW-0472">Membrane</keyword>
<evidence type="ECO:0008006" key="5">
    <source>
        <dbReference type="Google" id="ProtNLM"/>
    </source>
</evidence>
<feature type="transmembrane region" description="Helical" evidence="2">
    <location>
        <begin position="34"/>
        <end position="56"/>
    </location>
</feature>
<sequence>MPASLSNYLQRRLLKWLDRRVPASHEHHLNLNSIFILPSGFGWSFIILSLCLFLLGTNYQNNLMLLLSYLCLSIMLLTLFYTHQNFARLALKATPPSPFHCNLQGELQLQVIPHPAAPTKTCNGVLAIKWLNTVRPMDTTAHASNENISVDQQTYSFSLNYNEVADTRQTQTLSVPLSIPVRGQFALGRLTIACDFPLGLYKCWTHLDFDQQVTVYAKPQEGPVTINKLANSNESDSVSQVNDHTSNEDFYALNDYEVGQPLNRVSWKHVAKNGNWVSKSFTSLQSDSFVLSVPSNIDVETAVSALTYATLSWTGADRVFGIQYKGLNIAPAHGVKHRHECLGALACLNSHSSQASSTSNKTASISSIRNERARSTK</sequence>
<protein>
    <recommendedName>
        <fullName evidence="5">DUF58 domain-containing protein</fullName>
    </recommendedName>
</protein>
<dbReference type="PANTHER" id="PTHR34351">
    <property type="entry name" value="SLR1927 PROTEIN-RELATED"/>
    <property type="match status" value="1"/>
</dbReference>
<dbReference type="AlphaFoldDB" id="A0A126PYF1"/>
<evidence type="ECO:0000313" key="3">
    <source>
        <dbReference type="EMBL" id="AMJ98054.1"/>
    </source>
</evidence>
<dbReference type="PANTHER" id="PTHR34351:SF1">
    <property type="entry name" value="SLR1927 PROTEIN"/>
    <property type="match status" value="1"/>
</dbReference>
<dbReference type="EMBL" id="CP014323">
    <property type="protein sequence ID" value="AMJ98054.1"/>
    <property type="molecule type" value="Genomic_DNA"/>
</dbReference>
<feature type="transmembrane region" description="Helical" evidence="2">
    <location>
        <begin position="63"/>
        <end position="82"/>
    </location>
</feature>
<keyword evidence="2" id="KW-1133">Transmembrane helix</keyword>